<sequence>MLNRKTFARNACRGVCWGVWVMMALCTGKIFAQVPPKWELRGAWIATVGNIDWPSKPGLPADRQKAEYVQLLDSLQHLGINAVFVQIRPAADAFYPSDQEPWSYWLNGEQGKPPYPLYDPLQFMIEEAHKRGMEFHAWLNPYRAVFNIHTSKVAANHITRRAPQWFLTYGDKMYFNPGLPAVWHYLTGIIADVVRRYDVDGIHFDDYFYPYRIPGKEFPDQLTYATYGRGMSLDDWRRHNVDTVIEMIHDTIQAIKPWVKFGVSPFGVWRNQSRDPEGSQTYAGQTDYDDLYADVLKWLRKGWIDYVVPQLYWEFGFRAADYGVLLDWWARHTYGRALYIGMALYRVGGRGAWSDPDELPRQLLASRSYPQVQGQVYFSASVFYRNPLGFDDSLRHHFYRYPAIVPPMPWKDPIPPASPRLMMITPAEKGFTLWWENADTTSQVKSFVIYRFDADDANPDFNDPRHIVAIVPDISSAEINHALYHVTDTTAMADMNYAYAITALDRLDNESVPSAWLSVWPRSKFEYRLREHLYPLKNISMLDYHTPVLTHIPISVNMDLWQSSSPSRKAPASRRPWWRIFIPWHKSGQ</sequence>
<evidence type="ECO:0000313" key="3">
    <source>
        <dbReference type="EMBL" id="SFV31231.1"/>
    </source>
</evidence>
<reference evidence="4" key="1">
    <citation type="submission" date="2016-10" db="EMBL/GenBank/DDBJ databases">
        <authorList>
            <person name="Varghese N."/>
            <person name="Submissions S."/>
        </authorList>
    </citation>
    <scope>NUCLEOTIDE SEQUENCE [LARGE SCALE GENOMIC DNA]</scope>
    <source>
        <strain evidence="4">DSM 14807</strain>
    </source>
</reference>
<gene>
    <name evidence="3" type="ORF">SAMN05660895_1015</name>
</gene>
<dbReference type="Gene3D" id="3.20.20.80">
    <property type="entry name" value="Glycosidases"/>
    <property type="match status" value="1"/>
</dbReference>
<dbReference type="SUPFAM" id="SSF51445">
    <property type="entry name" value="(Trans)glycosidases"/>
    <property type="match status" value="1"/>
</dbReference>
<dbReference type="InterPro" id="IPR017853">
    <property type="entry name" value="GH"/>
</dbReference>
<proteinExistence type="predicted"/>
<accession>A0A1I7N9B2</accession>
<dbReference type="Pfam" id="PF02638">
    <property type="entry name" value="GHL10"/>
    <property type="match status" value="1"/>
</dbReference>
<dbReference type="Gene3D" id="2.60.40.10">
    <property type="entry name" value="Immunoglobulins"/>
    <property type="match status" value="1"/>
</dbReference>
<dbReference type="RefSeq" id="WP_092458582.1">
    <property type="nucleotide sequence ID" value="NZ_FPCJ01000001.1"/>
</dbReference>
<evidence type="ECO:0000259" key="2">
    <source>
        <dbReference type="Pfam" id="PF02638"/>
    </source>
</evidence>
<dbReference type="InterPro" id="IPR013783">
    <property type="entry name" value="Ig-like_fold"/>
</dbReference>
<dbReference type="AlphaFoldDB" id="A0A1I7N9B2"/>
<dbReference type="Proteomes" id="UP000199537">
    <property type="component" value="Unassembled WGS sequence"/>
</dbReference>
<dbReference type="PANTHER" id="PTHR43405">
    <property type="entry name" value="GLYCOSYL HYDROLASE DIGH"/>
    <property type="match status" value="1"/>
</dbReference>
<dbReference type="InterPro" id="IPR003790">
    <property type="entry name" value="GHL10"/>
</dbReference>
<keyword evidence="1" id="KW-0732">Signal</keyword>
<feature type="domain" description="Glycosyl hydrolase-like 10" evidence="2">
    <location>
        <begin position="39"/>
        <end position="348"/>
    </location>
</feature>
<evidence type="ECO:0000256" key="1">
    <source>
        <dbReference type="ARBA" id="ARBA00022729"/>
    </source>
</evidence>
<dbReference type="PANTHER" id="PTHR43405:SF1">
    <property type="entry name" value="GLYCOSYL HYDROLASE DIGH"/>
    <property type="match status" value="1"/>
</dbReference>
<keyword evidence="4" id="KW-1185">Reference proteome</keyword>
<dbReference type="STRING" id="1393122.SAMN05660895_1015"/>
<organism evidence="3 4">
    <name type="scientific">Thermoflavifilum thermophilum</name>
    <dbReference type="NCBI Taxonomy" id="1393122"/>
    <lineage>
        <taxon>Bacteria</taxon>
        <taxon>Pseudomonadati</taxon>
        <taxon>Bacteroidota</taxon>
        <taxon>Chitinophagia</taxon>
        <taxon>Chitinophagales</taxon>
        <taxon>Chitinophagaceae</taxon>
        <taxon>Thermoflavifilum</taxon>
    </lineage>
</organism>
<dbReference type="EMBL" id="FPCJ01000001">
    <property type="protein sequence ID" value="SFV31231.1"/>
    <property type="molecule type" value="Genomic_DNA"/>
</dbReference>
<name>A0A1I7N9B2_9BACT</name>
<evidence type="ECO:0000313" key="4">
    <source>
        <dbReference type="Proteomes" id="UP000199537"/>
    </source>
</evidence>
<protein>
    <submittedName>
        <fullName evidence="3">Uncharacterized lipoprotein YddW, UPF0748 family</fullName>
    </submittedName>
</protein>
<dbReference type="InterPro" id="IPR052177">
    <property type="entry name" value="Divisome_Glycosyl_Hydrolase"/>
</dbReference>
<dbReference type="OrthoDB" id="9773203at2"/>
<keyword evidence="3" id="KW-0449">Lipoprotein</keyword>